<feature type="region of interest" description="Disordered" evidence="2">
    <location>
        <begin position="248"/>
        <end position="329"/>
    </location>
</feature>
<feature type="compositionally biased region" description="Low complexity" evidence="2">
    <location>
        <begin position="89"/>
        <end position="99"/>
    </location>
</feature>
<organism evidence="3">
    <name type="scientific">Odontella aurita</name>
    <dbReference type="NCBI Taxonomy" id="265563"/>
    <lineage>
        <taxon>Eukaryota</taxon>
        <taxon>Sar</taxon>
        <taxon>Stramenopiles</taxon>
        <taxon>Ochrophyta</taxon>
        <taxon>Bacillariophyta</taxon>
        <taxon>Mediophyceae</taxon>
        <taxon>Biddulphiophycidae</taxon>
        <taxon>Eupodiscales</taxon>
        <taxon>Odontellaceae</taxon>
        <taxon>Odontella</taxon>
    </lineage>
</organism>
<evidence type="ECO:0000256" key="2">
    <source>
        <dbReference type="SAM" id="MobiDB-lite"/>
    </source>
</evidence>
<feature type="compositionally biased region" description="Basic residues" evidence="2">
    <location>
        <begin position="72"/>
        <end position="81"/>
    </location>
</feature>
<proteinExistence type="predicted"/>
<keyword evidence="1" id="KW-0175">Coiled coil</keyword>
<dbReference type="EMBL" id="HBKQ01034481">
    <property type="protein sequence ID" value="CAE2255287.1"/>
    <property type="molecule type" value="Transcribed_RNA"/>
</dbReference>
<evidence type="ECO:0000256" key="1">
    <source>
        <dbReference type="SAM" id="Coils"/>
    </source>
</evidence>
<sequence>MDGVVVSGTMRSRAGGRQDRRSSRTFQASVDDGESQAGHAPTLTLTLTPLSSPDAETAEAGHATHGHYSIPGRRRTKKRLSLPRVKVGSKLLSRLPSVSVRRRGSVGGRRGGGRRKKGGSDGNGNEVSEMDEACAAAAAQVQHESDSDSDNNINKGHGKGSGSGDIGSSNVPAVHVHPRSEPQKPQSVLEGVVVINTVLLNDTEGSIGGDNDMIVNTVPLNDTDGGGPGNDNDTSMMGVHQRRKQFSNRRGSFGQTSEASLTGSFALRTGTRTKPTTKTRTHTTLMLSKRRLVGENNTSQCNNSSKSLASNGSASAANQHNPSAHPFLKRHESHGSLLDLTVEDIHDPYCPSVGDDVYERSRRIHRRTSYECRRSSERRTSIDLAKLIEADSFRDLVRSERWMDWASSVRRLDPRYQILTYFDDVARDGGILRGIAARSASERAASVVSASGSFGASIAASTYASATDSRNGGPQRLASLLDCASLESSSVHLDGSCRSQARSVLSVASAASSGDAHSVHSMAARMYDETGRDEDLDVVARSVARHFSGNGGNGGNDGNNGDGGNGDGKFISTFRRLSLRLTDSRRGSMTSVIEEPRAGDNYDNYDNYVSSDGGGGGGGGTGAGATPSGKSARRTRRSWSDRAADSERVPPPGVQAWGPSGAVSSSSSSSSASSAKATTDARSYAASLAREEIEDATMDYKDAMEVVREWEENVIVLKADVDLERRRLSDRSRLTPSEVRDRLRSVRARADDASRELRLARNDARRCDDAVRALEERHWSLLSVELEMEMEEEEEGRDGGDRKGEGRDEE</sequence>
<feature type="compositionally biased region" description="Low complexity" evidence="2">
    <location>
        <begin position="302"/>
        <end position="318"/>
    </location>
</feature>
<feature type="compositionally biased region" description="Polar residues" evidence="2">
    <location>
        <begin position="248"/>
        <end position="263"/>
    </location>
</feature>
<feature type="compositionally biased region" description="Low complexity" evidence="2">
    <location>
        <begin position="664"/>
        <end position="675"/>
    </location>
</feature>
<dbReference type="AlphaFoldDB" id="A0A7S4J869"/>
<protein>
    <submittedName>
        <fullName evidence="3">Uncharacterized protein</fullName>
    </submittedName>
</protein>
<feature type="coiled-coil region" evidence="1">
    <location>
        <begin position="743"/>
        <end position="777"/>
    </location>
</feature>
<gene>
    <name evidence="3" type="ORF">OAUR00152_LOCUS23613</name>
</gene>
<feature type="compositionally biased region" description="Low complexity" evidence="2">
    <location>
        <begin position="41"/>
        <end position="53"/>
    </location>
</feature>
<feature type="compositionally biased region" description="Basic and acidic residues" evidence="2">
    <location>
        <begin position="797"/>
        <end position="810"/>
    </location>
</feature>
<feature type="region of interest" description="Disordered" evidence="2">
    <location>
        <begin position="546"/>
        <end position="569"/>
    </location>
</feature>
<name>A0A7S4J869_9STRA</name>
<evidence type="ECO:0000313" key="3">
    <source>
        <dbReference type="EMBL" id="CAE2255287.1"/>
    </source>
</evidence>
<feature type="compositionally biased region" description="Gly residues" evidence="2">
    <location>
        <begin position="549"/>
        <end position="567"/>
    </location>
</feature>
<feature type="compositionally biased region" description="Gly residues" evidence="2">
    <location>
        <begin position="612"/>
        <end position="623"/>
    </location>
</feature>
<feature type="region of interest" description="Disordered" evidence="2">
    <location>
        <begin position="1"/>
        <end position="188"/>
    </location>
</feature>
<feature type="compositionally biased region" description="Acidic residues" evidence="2">
    <location>
        <begin position="786"/>
        <end position="796"/>
    </location>
</feature>
<feature type="region of interest" description="Disordered" evidence="2">
    <location>
        <begin position="585"/>
        <end position="679"/>
    </location>
</feature>
<feature type="region of interest" description="Disordered" evidence="2">
    <location>
        <begin position="785"/>
        <end position="810"/>
    </location>
</feature>
<feature type="compositionally biased region" description="Basic and acidic residues" evidence="2">
    <location>
        <begin position="638"/>
        <end position="648"/>
    </location>
</feature>
<accession>A0A7S4J869</accession>
<reference evidence="3" key="1">
    <citation type="submission" date="2021-01" db="EMBL/GenBank/DDBJ databases">
        <authorList>
            <person name="Corre E."/>
            <person name="Pelletier E."/>
            <person name="Niang G."/>
            <person name="Scheremetjew M."/>
            <person name="Finn R."/>
            <person name="Kale V."/>
            <person name="Holt S."/>
            <person name="Cochrane G."/>
            <person name="Meng A."/>
            <person name="Brown T."/>
            <person name="Cohen L."/>
        </authorList>
    </citation>
    <scope>NUCLEOTIDE SEQUENCE</scope>
    <source>
        <strain evidence="3">Isolate 1302-5</strain>
    </source>
</reference>